<accession>A0A379QDW3</accession>
<dbReference type="Gene3D" id="1.10.10.60">
    <property type="entry name" value="Homeodomain-like"/>
    <property type="match status" value="1"/>
</dbReference>
<dbReference type="Proteomes" id="UP000254597">
    <property type="component" value="Unassembled WGS sequence"/>
</dbReference>
<name>A0A379QDW3_SALER</name>
<dbReference type="InterPro" id="IPR009057">
    <property type="entry name" value="Homeodomain-like_sf"/>
</dbReference>
<keyword evidence="1" id="KW-0805">Transcription regulation</keyword>
<feature type="domain" description="HTH araC/xylS-type" evidence="3">
    <location>
        <begin position="19"/>
        <end position="65"/>
    </location>
</feature>
<dbReference type="GO" id="GO:0043565">
    <property type="term" value="F:sequence-specific DNA binding"/>
    <property type="evidence" value="ECO:0007669"/>
    <property type="project" value="InterPro"/>
</dbReference>
<evidence type="ECO:0000313" key="4">
    <source>
        <dbReference type="EMBL" id="SUF55247.1"/>
    </source>
</evidence>
<organism evidence="4 5">
    <name type="scientific">Salmonella enterica</name>
    <name type="common">Salmonella choleraesuis</name>
    <dbReference type="NCBI Taxonomy" id="28901"/>
    <lineage>
        <taxon>Bacteria</taxon>
        <taxon>Pseudomonadati</taxon>
        <taxon>Pseudomonadota</taxon>
        <taxon>Gammaproteobacteria</taxon>
        <taxon>Enterobacterales</taxon>
        <taxon>Enterobacteriaceae</taxon>
        <taxon>Salmonella</taxon>
    </lineage>
</organism>
<evidence type="ECO:0000256" key="2">
    <source>
        <dbReference type="ARBA" id="ARBA00023163"/>
    </source>
</evidence>
<dbReference type="Pfam" id="PF12833">
    <property type="entry name" value="HTH_18"/>
    <property type="match status" value="1"/>
</dbReference>
<keyword evidence="2" id="KW-0804">Transcription</keyword>
<dbReference type="InterPro" id="IPR018060">
    <property type="entry name" value="HTH_AraC"/>
</dbReference>
<dbReference type="PROSITE" id="PS01124">
    <property type="entry name" value="HTH_ARAC_FAMILY_2"/>
    <property type="match status" value="1"/>
</dbReference>
<dbReference type="GO" id="GO:0003700">
    <property type="term" value="F:DNA-binding transcription factor activity"/>
    <property type="evidence" value="ECO:0007669"/>
    <property type="project" value="InterPro"/>
</dbReference>
<evidence type="ECO:0000259" key="3">
    <source>
        <dbReference type="PROSITE" id="PS01124"/>
    </source>
</evidence>
<reference evidence="4 5" key="1">
    <citation type="submission" date="2018-06" db="EMBL/GenBank/DDBJ databases">
        <authorList>
            <consortium name="Pathogen Informatics"/>
            <person name="Doyle S."/>
        </authorList>
    </citation>
    <scope>NUCLEOTIDE SEQUENCE [LARGE SCALE GENOMIC DNA]</scope>
    <source>
        <strain evidence="4 5">NCTC10252</strain>
    </source>
</reference>
<gene>
    <name evidence="4" type="ORF">NCTC10252_00420</name>
</gene>
<protein>
    <submittedName>
        <fullName evidence="4">Transcriptional regulator</fullName>
    </submittedName>
</protein>
<dbReference type="AlphaFoldDB" id="A0A379QDW3"/>
<dbReference type="SUPFAM" id="SSF46689">
    <property type="entry name" value="Homeodomain-like"/>
    <property type="match status" value="1"/>
</dbReference>
<evidence type="ECO:0000256" key="1">
    <source>
        <dbReference type="ARBA" id="ARBA00023015"/>
    </source>
</evidence>
<evidence type="ECO:0000313" key="5">
    <source>
        <dbReference type="Proteomes" id="UP000254597"/>
    </source>
</evidence>
<sequence>MHCNADYPLCFPPALTDAIHRQRVRETEKRLIHDARLLKEVAELCGFNDMGYFRKIFRKYIGLRPGGGDIVKCVLIRKRLSVMQSTIE</sequence>
<proteinExistence type="predicted"/>
<dbReference type="EMBL" id="UGWP01000004">
    <property type="protein sequence ID" value="SUF55247.1"/>
    <property type="molecule type" value="Genomic_DNA"/>
</dbReference>